<organism evidence="5 6">
    <name type="scientific">Sphaerochaeta halotolerans</name>
    <dbReference type="NCBI Taxonomy" id="2293840"/>
    <lineage>
        <taxon>Bacteria</taxon>
        <taxon>Pseudomonadati</taxon>
        <taxon>Spirochaetota</taxon>
        <taxon>Spirochaetia</taxon>
        <taxon>Spirochaetales</taxon>
        <taxon>Sphaerochaetaceae</taxon>
        <taxon>Sphaerochaeta</taxon>
    </lineage>
</organism>
<dbReference type="PANTHER" id="PTHR30146:SF152">
    <property type="entry name" value="TRANSCRIPTIONAL REGULATORY PROTEIN"/>
    <property type="match status" value="1"/>
</dbReference>
<dbReference type="GO" id="GO:0003700">
    <property type="term" value="F:DNA-binding transcription factor activity"/>
    <property type="evidence" value="ECO:0007669"/>
    <property type="project" value="TreeGrafter"/>
</dbReference>
<dbReference type="Pfam" id="PF13407">
    <property type="entry name" value="Peripla_BP_4"/>
    <property type="match status" value="1"/>
</dbReference>
<keyword evidence="6" id="KW-1185">Reference proteome</keyword>
<dbReference type="AlphaFoldDB" id="A0A372MHQ4"/>
<evidence type="ECO:0000259" key="4">
    <source>
        <dbReference type="PROSITE" id="PS50932"/>
    </source>
</evidence>
<evidence type="ECO:0000256" key="2">
    <source>
        <dbReference type="ARBA" id="ARBA00023125"/>
    </source>
</evidence>
<reference evidence="6" key="1">
    <citation type="submission" date="2018-08" db="EMBL/GenBank/DDBJ databases">
        <authorList>
            <person name="Grouzdev D.S."/>
            <person name="Krutkina M.S."/>
        </authorList>
    </citation>
    <scope>NUCLEOTIDE SEQUENCE [LARGE SCALE GENOMIC DNA]</scope>
    <source>
        <strain evidence="6">4-11</strain>
    </source>
</reference>
<accession>A0A372MHQ4</accession>
<keyword evidence="2 5" id="KW-0238">DNA-binding</keyword>
<dbReference type="CDD" id="cd06307">
    <property type="entry name" value="PBP1_sugar_binding"/>
    <property type="match status" value="1"/>
</dbReference>
<dbReference type="SUPFAM" id="SSF47413">
    <property type="entry name" value="lambda repressor-like DNA-binding domains"/>
    <property type="match status" value="1"/>
</dbReference>
<protein>
    <submittedName>
        <fullName evidence="5">LacI family DNA-binding transcriptional regulator</fullName>
    </submittedName>
</protein>
<dbReference type="Pfam" id="PF00356">
    <property type="entry name" value="LacI"/>
    <property type="match status" value="1"/>
</dbReference>
<feature type="domain" description="HTH lacI-type" evidence="4">
    <location>
        <begin position="3"/>
        <end position="57"/>
    </location>
</feature>
<evidence type="ECO:0000256" key="3">
    <source>
        <dbReference type="ARBA" id="ARBA00023163"/>
    </source>
</evidence>
<dbReference type="GO" id="GO:0000976">
    <property type="term" value="F:transcription cis-regulatory region binding"/>
    <property type="evidence" value="ECO:0007669"/>
    <property type="project" value="TreeGrafter"/>
</dbReference>
<comment type="caution">
    <text evidence="5">The sequence shown here is derived from an EMBL/GenBank/DDBJ whole genome shotgun (WGS) entry which is preliminary data.</text>
</comment>
<name>A0A372MHQ4_9SPIR</name>
<proteinExistence type="predicted"/>
<dbReference type="EMBL" id="QUWK01000004">
    <property type="protein sequence ID" value="RFU95317.1"/>
    <property type="molecule type" value="Genomic_DNA"/>
</dbReference>
<keyword evidence="3" id="KW-0804">Transcription</keyword>
<dbReference type="InterPro" id="IPR010982">
    <property type="entry name" value="Lambda_DNA-bd_dom_sf"/>
</dbReference>
<dbReference type="SMART" id="SM00354">
    <property type="entry name" value="HTH_LACI"/>
    <property type="match status" value="1"/>
</dbReference>
<evidence type="ECO:0000313" key="5">
    <source>
        <dbReference type="EMBL" id="RFU95317.1"/>
    </source>
</evidence>
<dbReference type="PROSITE" id="PS00356">
    <property type="entry name" value="HTH_LACI_1"/>
    <property type="match status" value="1"/>
</dbReference>
<sequence length="342" mass="38174">MAVTIRDIAKEAGVSRGTVDRVLHKRKGVNEEVAKRVQAIADEMGFTPNLAGKVLARRKQPLRIGCLLPSIGNPFFDDVIAGFRQAERELSDFGVILDITQIKSFDLNAHLKEIKHLEAKHYDGVCVTTLDVQPVIDAIDRIAESGTTVVTVNTDIDSSHRLFYVGPDYYLEGKTASGLLQLCSKTQKRVLIVTGSFNMKGHQERIRGFIEGLQEHGADYVVIDTVESLDDDTIGYERTRACLEQHEDINCIYLTAAGVQGACQAVKDLGRQDSLRIFSFDDVPITRSLVKEGVITFTICQQPKRQGYDAIQKLFTHLMNQQDPIVDTITQTIIKIRENIEE</sequence>
<dbReference type="Gene3D" id="3.40.50.2300">
    <property type="match status" value="2"/>
</dbReference>
<evidence type="ECO:0000313" key="6">
    <source>
        <dbReference type="Proteomes" id="UP000264002"/>
    </source>
</evidence>
<evidence type="ECO:0000256" key="1">
    <source>
        <dbReference type="ARBA" id="ARBA00023015"/>
    </source>
</evidence>
<keyword evidence="1" id="KW-0805">Transcription regulation</keyword>
<dbReference type="PROSITE" id="PS50932">
    <property type="entry name" value="HTH_LACI_2"/>
    <property type="match status" value="1"/>
</dbReference>
<dbReference type="PANTHER" id="PTHR30146">
    <property type="entry name" value="LACI-RELATED TRANSCRIPTIONAL REPRESSOR"/>
    <property type="match status" value="1"/>
</dbReference>
<dbReference type="InterPro" id="IPR025997">
    <property type="entry name" value="SBP_2_dom"/>
</dbReference>
<dbReference type="CDD" id="cd01392">
    <property type="entry name" value="HTH_LacI"/>
    <property type="match status" value="1"/>
</dbReference>
<dbReference type="InterPro" id="IPR000843">
    <property type="entry name" value="HTH_LacI"/>
</dbReference>
<dbReference type="RefSeq" id="WP_117329727.1">
    <property type="nucleotide sequence ID" value="NZ_QUWK01000004.1"/>
</dbReference>
<dbReference type="InterPro" id="IPR028082">
    <property type="entry name" value="Peripla_BP_I"/>
</dbReference>
<dbReference type="Gene3D" id="1.10.260.40">
    <property type="entry name" value="lambda repressor-like DNA-binding domains"/>
    <property type="match status" value="1"/>
</dbReference>
<reference evidence="5 6" key="2">
    <citation type="submission" date="2018-09" db="EMBL/GenBank/DDBJ databases">
        <title>Genome of Sphaerochaeta halotolerans strain 4-11.</title>
        <authorList>
            <person name="Nazina T.N."/>
            <person name="Sokolova D.S."/>
        </authorList>
    </citation>
    <scope>NUCLEOTIDE SEQUENCE [LARGE SCALE GENOMIC DNA]</scope>
    <source>
        <strain evidence="5 6">4-11</strain>
    </source>
</reference>
<dbReference type="Proteomes" id="UP000264002">
    <property type="component" value="Unassembled WGS sequence"/>
</dbReference>
<dbReference type="SUPFAM" id="SSF53822">
    <property type="entry name" value="Periplasmic binding protein-like I"/>
    <property type="match status" value="1"/>
</dbReference>
<gene>
    <name evidence="5" type="ORF">DYP60_04675</name>
</gene>